<reference evidence="1" key="2">
    <citation type="journal article" date="2020" name="Nat. Commun.">
        <title>Large-scale genome sequencing of mycorrhizal fungi provides insights into the early evolution of symbiotic traits.</title>
        <authorList>
            <person name="Miyauchi S."/>
            <person name="Kiss E."/>
            <person name="Kuo A."/>
            <person name="Drula E."/>
            <person name="Kohler A."/>
            <person name="Sanchez-Garcia M."/>
            <person name="Morin E."/>
            <person name="Andreopoulos B."/>
            <person name="Barry K.W."/>
            <person name="Bonito G."/>
            <person name="Buee M."/>
            <person name="Carver A."/>
            <person name="Chen C."/>
            <person name="Cichocki N."/>
            <person name="Clum A."/>
            <person name="Culley D."/>
            <person name="Crous P.W."/>
            <person name="Fauchery L."/>
            <person name="Girlanda M."/>
            <person name="Hayes R.D."/>
            <person name="Keri Z."/>
            <person name="LaButti K."/>
            <person name="Lipzen A."/>
            <person name="Lombard V."/>
            <person name="Magnuson J."/>
            <person name="Maillard F."/>
            <person name="Murat C."/>
            <person name="Nolan M."/>
            <person name="Ohm R.A."/>
            <person name="Pangilinan J."/>
            <person name="Pereira M.F."/>
            <person name="Perotto S."/>
            <person name="Peter M."/>
            <person name="Pfister S."/>
            <person name="Riley R."/>
            <person name="Sitrit Y."/>
            <person name="Stielow J.B."/>
            <person name="Szollosi G."/>
            <person name="Zifcakova L."/>
            <person name="Stursova M."/>
            <person name="Spatafora J.W."/>
            <person name="Tedersoo L."/>
            <person name="Vaario L.M."/>
            <person name="Yamada A."/>
            <person name="Yan M."/>
            <person name="Wang P."/>
            <person name="Xu J."/>
            <person name="Bruns T."/>
            <person name="Baldrian P."/>
            <person name="Vilgalys R."/>
            <person name="Dunand C."/>
            <person name="Henrissat B."/>
            <person name="Grigoriev I.V."/>
            <person name="Hibbett D."/>
            <person name="Nagy L.G."/>
            <person name="Martin F.M."/>
        </authorList>
    </citation>
    <scope>NUCLEOTIDE SEQUENCE</scope>
    <source>
        <strain evidence="1">P2</strain>
    </source>
</reference>
<keyword evidence="2" id="KW-1185">Reference proteome</keyword>
<organism evidence="1 2">
    <name type="scientific">Thelephora ganbajun</name>
    <name type="common">Ganba fungus</name>
    <dbReference type="NCBI Taxonomy" id="370292"/>
    <lineage>
        <taxon>Eukaryota</taxon>
        <taxon>Fungi</taxon>
        <taxon>Dikarya</taxon>
        <taxon>Basidiomycota</taxon>
        <taxon>Agaricomycotina</taxon>
        <taxon>Agaricomycetes</taxon>
        <taxon>Thelephorales</taxon>
        <taxon>Thelephoraceae</taxon>
        <taxon>Thelephora</taxon>
    </lineage>
</organism>
<name>A0ACB6ZHV0_THEGA</name>
<sequence length="104" mass="12050">MFFYRFQELPLENTDVITGVEQEDGIVDLLNVSIGRLSPLPLILMSALVSHLSELPIETLEQIFLYLPGQDIIKMEAVSRRFRDVFRDSPALQYQRNPLLCWPE</sequence>
<dbReference type="EMBL" id="MU118003">
    <property type="protein sequence ID" value="KAF9649089.1"/>
    <property type="molecule type" value="Genomic_DNA"/>
</dbReference>
<accession>A0ACB6ZHV0</accession>
<evidence type="ECO:0000313" key="2">
    <source>
        <dbReference type="Proteomes" id="UP000886501"/>
    </source>
</evidence>
<reference evidence="1" key="1">
    <citation type="submission" date="2019-10" db="EMBL/GenBank/DDBJ databases">
        <authorList>
            <consortium name="DOE Joint Genome Institute"/>
            <person name="Kuo A."/>
            <person name="Miyauchi S."/>
            <person name="Kiss E."/>
            <person name="Drula E."/>
            <person name="Kohler A."/>
            <person name="Sanchez-Garcia M."/>
            <person name="Andreopoulos B."/>
            <person name="Barry K.W."/>
            <person name="Bonito G."/>
            <person name="Buee M."/>
            <person name="Carver A."/>
            <person name="Chen C."/>
            <person name="Cichocki N."/>
            <person name="Clum A."/>
            <person name="Culley D."/>
            <person name="Crous P.W."/>
            <person name="Fauchery L."/>
            <person name="Girlanda M."/>
            <person name="Hayes R."/>
            <person name="Keri Z."/>
            <person name="Labutti K."/>
            <person name="Lipzen A."/>
            <person name="Lombard V."/>
            <person name="Magnuson J."/>
            <person name="Maillard F."/>
            <person name="Morin E."/>
            <person name="Murat C."/>
            <person name="Nolan M."/>
            <person name="Ohm R."/>
            <person name="Pangilinan J."/>
            <person name="Pereira M."/>
            <person name="Perotto S."/>
            <person name="Peter M."/>
            <person name="Riley R."/>
            <person name="Sitrit Y."/>
            <person name="Stielow B."/>
            <person name="Szollosi G."/>
            <person name="Zifcakova L."/>
            <person name="Stursova M."/>
            <person name="Spatafora J.W."/>
            <person name="Tedersoo L."/>
            <person name="Vaario L.-M."/>
            <person name="Yamada A."/>
            <person name="Yan M."/>
            <person name="Wang P."/>
            <person name="Xu J."/>
            <person name="Bruns T."/>
            <person name="Baldrian P."/>
            <person name="Vilgalys R."/>
            <person name="Henrissat B."/>
            <person name="Grigoriev I.V."/>
            <person name="Hibbett D."/>
            <person name="Nagy L.G."/>
            <person name="Martin F.M."/>
        </authorList>
    </citation>
    <scope>NUCLEOTIDE SEQUENCE</scope>
    <source>
        <strain evidence="1">P2</strain>
    </source>
</reference>
<gene>
    <name evidence="1" type="ORF">BDM02DRAFT_1993637</name>
</gene>
<evidence type="ECO:0000313" key="1">
    <source>
        <dbReference type="EMBL" id="KAF9649089.1"/>
    </source>
</evidence>
<protein>
    <submittedName>
        <fullName evidence="1">Uncharacterized protein</fullName>
    </submittedName>
</protein>
<comment type="caution">
    <text evidence="1">The sequence shown here is derived from an EMBL/GenBank/DDBJ whole genome shotgun (WGS) entry which is preliminary data.</text>
</comment>
<proteinExistence type="predicted"/>
<dbReference type="Proteomes" id="UP000886501">
    <property type="component" value="Unassembled WGS sequence"/>
</dbReference>